<dbReference type="STRING" id="565033.GACE_1664"/>
<keyword evidence="4 6" id="KW-0067">ATP-binding</keyword>
<evidence type="ECO:0000313" key="7">
    <source>
        <dbReference type="Proteomes" id="UP000030624"/>
    </source>
</evidence>
<dbReference type="Pfam" id="PF00005">
    <property type="entry name" value="ABC_tran"/>
    <property type="match status" value="1"/>
</dbReference>
<reference evidence="6 7" key="1">
    <citation type="journal article" date="2015" name="Appl. Environ. Microbiol.">
        <title>The Geoglobus acetivorans genome: Fe(III) reduction, acetate utilization, autotrophic growth, and degradation of aromatic compounds in a hyperthermophilic archaeon.</title>
        <authorList>
            <person name="Mardanov A.V."/>
            <person name="Slododkina G.B."/>
            <person name="Slobodkin A.I."/>
            <person name="Beletsky A.V."/>
            <person name="Gavrilov S.N."/>
            <person name="Kublanov I.V."/>
            <person name="Bonch-Osmolovskaya E.A."/>
            <person name="Skryabin K.G."/>
            <person name="Ravin N.V."/>
        </authorList>
    </citation>
    <scope>NUCLEOTIDE SEQUENCE [LARGE SCALE GENOMIC DNA]</scope>
    <source>
        <strain evidence="6 7">SBH6</strain>
    </source>
</reference>
<gene>
    <name evidence="6" type="ORF">GACE_1664</name>
</gene>
<organism evidence="6 7">
    <name type="scientific">Geoglobus acetivorans</name>
    <dbReference type="NCBI Taxonomy" id="565033"/>
    <lineage>
        <taxon>Archaea</taxon>
        <taxon>Methanobacteriati</taxon>
        <taxon>Methanobacteriota</taxon>
        <taxon>Archaeoglobi</taxon>
        <taxon>Archaeoglobales</taxon>
        <taxon>Archaeoglobaceae</taxon>
        <taxon>Geoglobus</taxon>
    </lineage>
</organism>
<dbReference type="InterPro" id="IPR027417">
    <property type="entry name" value="P-loop_NTPase"/>
</dbReference>
<accession>A0A0A7GF60</accession>
<proteinExistence type="inferred from homology"/>
<comment type="similarity">
    <text evidence="1">Belongs to the ABC transporter superfamily.</text>
</comment>
<dbReference type="eggNOG" id="arCOG00194">
    <property type="taxonomic scope" value="Archaea"/>
</dbReference>
<feature type="domain" description="ABC transporter" evidence="5">
    <location>
        <begin position="2"/>
        <end position="219"/>
    </location>
</feature>
<dbReference type="GeneID" id="24798241"/>
<name>A0A0A7GF60_GEOAI</name>
<evidence type="ECO:0000256" key="3">
    <source>
        <dbReference type="ARBA" id="ARBA00022741"/>
    </source>
</evidence>
<dbReference type="RefSeq" id="WP_048092609.1">
    <property type="nucleotide sequence ID" value="NZ_CP009552.1"/>
</dbReference>
<evidence type="ECO:0000256" key="2">
    <source>
        <dbReference type="ARBA" id="ARBA00022448"/>
    </source>
</evidence>
<dbReference type="KEGG" id="gac:GACE_1664"/>
<dbReference type="PANTHER" id="PTHR42711:SF5">
    <property type="entry name" value="ABC TRANSPORTER ATP-BINDING PROTEIN NATA"/>
    <property type="match status" value="1"/>
</dbReference>
<dbReference type="GO" id="GO:0016887">
    <property type="term" value="F:ATP hydrolysis activity"/>
    <property type="evidence" value="ECO:0007669"/>
    <property type="project" value="InterPro"/>
</dbReference>
<dbReference type="HOGENOM" id="CLU_000604_1_2_2"/>
<protein>
    <submittedName>
        <fullName evidence="6">ABC transporter, ATP-binding protein</fullName>
    </submittedName>
</protein>
<dbReference type="PROSITE" id="PS50893">
    <property type="entry name" value="ABC_TRANSPORTER_2"/>
    <property type="match status" value="1"/>
</dbReference>
<dbReference type="InterPro" id="IPR003593">
    <property type="entry name" value="AAA+_ATPase"/>
</dbReference>
<keyword evidence="3" id="KW-0547">Nucleotide-binding</keyword>
<keyword evidence="2" id="KW-0813">Transport</keyword>
<dbReference type="InterPro" id="IPR050763">
    <property type="entry name" value="ABC_transporter_ATP-binding"/>
</dbReference>
<evidence type="ECO:0000256" key="4">
    <source>
        <dbReference type="ARBA" id="ARBA00022840"/>
    </source>
</evidence>
<sequence length="219" mass="25006">MIELKNVEKSFGRVKVLKGVSFSVSENERVALLGPNGSGKTTTVRIITGQIRPTRGSVVVCGSERIDESVKSRMGVVSHNTFLYDDLTAYENLRFFAGIYGVDDGRIRELLEQFGLWRRRHDLVRNYSRGMKQRLSIARALLNEPDILILDEPTTGLDVEGRERLFEAVRDYKSTLLFTTHNLGEAEELCERVVMLRDGEIVYDGEIEDVEETYRRVML</sequence>
<dbReference type="GO" id="GO:0005524">
    <property type="term" value="F:ATP binding"/>
    <property type="evidence" value="ECO:0007669"/>
    <property type="project" value="UniProtKB-KW"/>
</dbReference>
<dbReference type="SMART" id="SM00382">
    <property type="entry name" value="AAA"/>
    <property type="match status" value="1"/>
</dbReference>
<dbReference type="AlphaFoldDB" id="A0A0A7GF60"/>
<evidence type="ECO:0000256" key="1">
    <source>
        <dbReference type="ARBA" id="ARBA00005417"/>
    </source>
</evidence>
<dbReference type="EMBL" id="CP009552">
    <property type="protein sequence ID" value="AIY90695.1"/>
    <property type="molecule type" value="Genomic_DNA"/>
</dbReference>
<dbReference type="SUPFAM" id="SSF52540">
    <property type="entry name" value="P-loop containing nucleoside triphosphate hydrolases"/>
    <property type="match status" value="1"/>
</dbReference>
<dbReference type="Gene3D" id="3.40.50.300">
    <property type="entry name" value="P-loop containing nucleotide triphosphate hydrolases"/>
    <property type="match status" value="1"/>
</dbReference>
<dbReference type="PANTHER" id="PTHR42711">
    <property type="entry name" value="ABC TRANSPORTER ATP-BINDING PROTEIN"/>
    <property type="match status" value="1"/>
</dbReference>
<dbReference type="Proteomes" id="UP000030624">
    <property type="component" value="Chromosome"/>
</dbReference>
<dbReference type="InterPro" id="IPR003439">
    <property type="entry name" value="ABC_transporter-like_ATP-bd"/>
</dbReference>
<dbReference type="CDD" id="cd03230">
    <property type="entry name" value="ABC_DR_subfamily_A"/>
    <property type="match status" value="1"/>
</dbReference>
<evidence type="ECO:0000259" key="5">
    <source>
        <dbReference type="PROSITE" id="PS50893"/>
    </source>
</evidence>
<evidence type="ECO:0000313" key="6">
    <source>
        <dbReference type="EMBL" id="AIY90695.1"/>
    </source>
</evidence>